<evidence type="ECO:0000256" key="9">
    <source>
        <dbReference type="ARBA" id="ARBA00023136"/>
    </source>
</evidence>
<evidence type="ECO:0000259" key="12">
    <source>
        <dbReference type="Pfam" id="PF00006"/>
    </source>
</evidence>
<comment type="similarity">
    <text evidence="2">Belongs to the ATPase alpha/beta chains family.</text>
</comment>
<evidence type="ECO:0000256" key="7">
    <source>
        <dbReference type="ARBA" id="ARBA00022967"/>
    </source>
</evidence>
<dbReference type="InterPro" id="IPR036121">
    <property type="entry name" value="ATPase_F1/V1/A1_a/bsu_N_sf"/>
</dbReference>
<keyword evidence="10" id="KW-0139">CF(1)</keyword>
<dbReference type="Gene3D" id="2.40.10.170">
    <property type="match status" value="1"/>
</dbReference>
<keyword evidence="5" id="KW-0375">Hydrogen ion transport</keyword>
<evidence type="ECO:0000313" key="14">
    <source>
        <dbReference type="EMBL" id="QVL30752.1"/>
    </source>
</evidence>
<keyword evidence="15" id="KW-1185">Reference proteome</keyword>
<keyword evidence="8" id="KW-0406">Ion transport</keyword>
<dbReference type="Pfam" id="PF02874">
    <property type="entry name" value="ATP-synt_ab_N"/>
    <property type="match status" value="1"/>
</dbReference>
<proteinExistence type="inferred from homology"/>
<evidence type="ECO:0000256" key="3">
    <source>
        <dbReference type="ARBA" id="ARBA00022448"/>
    </source>
</evidence>
<dbReference type="PANTHER" id="PTHR15184:SF71">
    <property type="entry name" value="ATP SYNTHASE SUBUNIT BETA, MITOCHONDRIAL"/>
    <property type="match status" value="1"/>
</dbReference>
<dbReference type="PANTHER" id="PTHR15184">
    <property type="entry name" value="ATP SYNTHASE"/>
    <property type="match status" value="1"/>
</dbReference>
<dbReference type="GO" id="GO:0006754">
    <property type="term" value="P:ATP biosynthetic process"/>
    <property type="evidence" value="ECO:0007669"/>
    <property type="project" value="UniProtKB-KW"/>
</dbReference>
<sequence>MTSLQQVPIKSVPSKLGRLSAVRGPVVEVEFAETNLPAIYESLLLDADGREVVLEVSHHISLTGARAIVLSRPEGMARGMPVRRTYSPLQVPVGPNTLGRLFNVLGQSLDQLPPPETRRMPIHRSSPPLSSQRRKIEFLTTGIKVIDLLAPLARGGKAGLIGGAGVGKTILLQELIRTISDHRDGVAVFAGVREQS</sequence>
<keyword evidence="7" id="KW-1278">Translocase</keyword>
<dbReference type="EMBL" id="CP074694">
    <property type="protein sequence ID" value="QVL30752.1"/>
    <property type="molecule type" value="Genomic_DNA"/>
</dbReference>
<evidence type="ECO:0000256" key="2">
    <source>
        <dbReference type="ARBA" id="ARBA00008936"/>
    </source>
</evidence>
<keyword evidence="3" id="KW-0813">Transport</keyword>
<organism evidence="14 15">
    <name type="scientific">Telmatocola sphagniphila</name>
    <dbReference type="NCBI Taxonomy" id="1123043"/>
    <lineage>
        <taxon>Bacteria</taxon>
        <taxon>Pseudomonadati</taxon>
        <taxon>Planctomycetota</taxon>
        <taxon>Planctomycetia</taxon>
        <taxon>Gemmatales</taxon>
        <taxon>Gemmataceae</taxon>
    </lineage>
</organism>
<feature type="domain" description="ATPase F1/V1/A1 complex alpha/beta subunit N-terminal" evidence="13">
    <location>
        <begin position="20"/>
        <end position="85"/>
    </location>
</feature>
<evidence type="ECO:0000256" key="8">
    <source>
        <dbReference type="ARBA" id="ARBA00023065"/>
    </source>
</evidence>
<dbReference type="KEGG" id="tsph:KIH39_18095"/>
<dbReference type="GO" id="GO:0045259">
    <property type="term" value="C:proton-transporting ATP synthase complex"/>
    <property type="evidence" value="ECO:0007669"/>
    <property type="project" value="UniProtKB-KW"/>
</dbReference>
<evidence type="ECO:0008006" key="16">
    <source>
        <dbReference type="Google" id="ProtNLM"/>
    </source>
</evidence>
<dbReference type="SUPFAM" id="SSF52540">
    <property type="entry name" value="P-loop containing nucleoside triphosphate hydrolases"/>
    <property type="match status" value="1"/>
</dbReference>
<dbReference type="GO" id="GO:1902600">
    <property type="term" value="P:proton transmembrane transport"/>
    <property type="evidence" value="ECO:0007669"/>
    <property type="project" value="UniProtKB-KW"/>
</dbReference>
<evidence type="ECO:0000259" key="13">
    <source>
        <dbReference type="Pfam" id="PF02874"/>
    </source>
</evidence>
<evidence type="ECO:0000256" key="6">
    <source>
        <dbReference type="ARBA" id="ARBA00022840"/>
    </source>
</evidence>
<evidence type="ECO:0000256" key="11">
    <source>
        <dbReference type="ARBA" id="ARBA00023310"/>
    </source>
</evidence>
<comment type="subcellular location">
    <subcellularLocation>
        <location evidence="1">Membrane</location>
    </subcellularLocation>
</comment>
<evidence type="ECO:0000256" key="10">
    <source>
        <dbReference type="ARBA" id="ARBA00023196"/>
    </source>
</evidence>
<evidence type="ECO:0000256" key="1">
    <source>
        <dbReference type="ARBA" id="ARBA00004370"/>
    </source>
</evidence>
<dbReference type="AlphaFoldDB" id="A0A8E6B3N7"/>
<dbReference type="Gene3D" id="3.40.50.300">
    <property type="entry name" value="P-loop containing nucleotide triphosphate hydrolases"/>
    <property type="match status" value="1"/>
</dbReference>
<keyword evidence="6" id="KW-0067">ATP-binding</keyword>
<dbReference type="InterPro" id="IPR004100">
    <property type="entry name" value="ATPase_F1/V1/A1_a/bsu_N"/>
</dbReference>
<dbReference type="SUPFAM" id="SSF50615">
    <property type="entry name" value="N-terminal domain of alpha and beta subunits of F1 ATP synthase"/>
    <property type="match status" value="1"/>
</dbReference>
<reference evidence="14" key="1">
    <citation type="submission" date="2021-05" db="EMBL/GenBank/DDBJ databases">
        <title>Complete genome sequence of the cellulolytic planctomycete Telmatocola sphagniphila SP2T and characterization of the first cellulase from planctomycetes.</title>
        <authorList>
            <person name="Rakitin A.L."/>
            <person name="Beletsky A.V."/>
            <person name="Naumoff D.G."/>
            <person name="Kulichevskaya I.S."/>
            <person name="Mardanov A.V."/>
            <person name="Ravin N.V."/>
            <person name="Dedysh S.N."/>
        </authorList>
    </citation>
    <scope>NUCLEOTIDE SEQUENCE</scope>
    <source>
        <strain evidence="14">SP2T</strain>
    </source>
</reference>
<keyword evidence="9" id="KW-0472">Membrane</keyword>
<dbReference type="GO" id="GO:0005524">
    <property type="term" value="F:ATP binding"/>
    <property type="evidence" value="ECO:0007669"/>
    <property type="project" value="UniProtKB-KW"/>
</dbReference>
<evidence type="ECO:0000256" key="4">
    <source>
        <dbReference type="ARBA" id="ARBA00022741"/>
    </source>
</evidence>
<feature type="domain" description="ATPase F1/V1/A1 complex alpha/beta subunit nucleotide-binding" evidence="12">
    <location>
        <begin position="142"/>
        <end position="194"/>
    </location>
</feature>
<dbReference type="InterPro" id="IPR027417">
    <property type="entry name" value="P-loop_NTPase"/>
</dbReference>
<gene>
    <name evidence="14" type="ORF">KIH39_18095</name>
</gene>
<name>A0A8E6B3N7_9BACT</name>
<keyword evidence="11" id="KW-0066">ATP synthesis</keyword>
<dbReference type="InterPro" id="IPR000194">
    <property type="entry name" value="ATPase_F1/V1/A1_a/bsu_nucl-bd"/>
</dbReference>
<evidence type="ECO:0000313" key="15">
    <source>
        <dbReference type="Proteomes" id="UP000676194"/>
    </source>
</evidence>
<dbReference type="InterPro" id="IPR050053">
    <property type="entry name" value="ATPase_alpha/beta_chains"/>
</dbReference>
<dbReference type="Pfam" id="PF00006">
    <property type="entry name" value="ATP-synt_ab"/>
    <property type="match status" value="1"/>
</dbReference>
<keyword evidence="4" id="KW-0547">Nucleotide-binding</keyword>
<protein>
    <recommendedName>
        <fullName evidence="16">F0F1 ATP synthase subunit beta</fullName>
    </recommendedName>
</protein>
<evidence type="ECO:0000256" key="5">
    <source>
        <dbReference type="ARBA" id="ARBA00022781"/>
    </source>
</evidence>
<dbReference type="RefSeq" id="WP_213494635.1">
    <property type="nucleotide sequence ID" value="NZ_CP074694.1"/>
</dbReference>
<accession>A0A8E6B3N7</accession>
<dbReference type="Proteomes" id="UP000676194">
    <property type="component" value="Chromosome"/>
</dbReference>